<evidence type="ECO:0000313" key="1">
    <source>
        <dbReference type="EMBL" id="MFD0854874.1"/>
    </source>
</evidence>
<dbReference type="Pfam" id="PF19715">
    <property type="entry name" value="DUF6210"/>
    <property type="match status" value="1"/>
</dbReference>
<sequence>MSGPGSEQRPLKPEFRRYIFLDPDGGQSTGDWTYVIVHAPTGVFYEHQYGGTANLLARCEGFLVPLVGGEGLAELLTLFRRDLRGSGIGAQPWPDDLLRRLREAVGKIPYWESAETAEGLDFISPHPLELDETRLKEADEAWVPVLTVDGPAMLIWPNSD</sequence>
<comment type="caution">
    <text evidence="1">The sequence shown here is derived from an EMBL/GenBank/DDBJ whole genome shotgun (WGS) entry which is preliminary data.</text>
</comment>
<dbReference type="Proteomes" id="UP001597083">
    <property type="component" value="Unassembled WGS sequence"/>
</dbReference>
<accession>A0ABW3CLK9</accession>
<gene>
    <name evidence="1" type="ORF">ACFQ07_21720</name>
</gene>
<organism evidence="1 2">
    <name type="scientific">Actinomadura adrarensis</name>
    <dbReference type="NCBI Taxonomy" id="1819600"/>
    <lineage>
        <taxon>Bacteria</taxon>
        <taxon>Bacillati</taxon>
        <taxon>Actinomycetota</taxon>
        <taxon>Actinomycetes</taxon>
        <taxon>Streptosporangiales</taxon>
        <taxon>Thermomonosporaceae</taxon>
        <taxon>Actinomadura</taxon>
    </lineage>
</organism>
<name>A0ABW3CLK9_9ACTN</name>
<keyword evidence="2" id="KW-1185">Reference proteome</keyword>
<reference evidence="2" key="1">
    <citation type="journal article" date="2019" name="Int. J. Syst. Evol. Microbiol.">
        <title>The Global Catalogue of Microorganisms (GCM) 10K type strain sequencing project: providing services to taxonomists for standard genome sequencing and annotation.</title>
        <authorList>
            <consortium name="The Broad Institute Genomics Platform"/>
            <consortium name="The Broad Institute Genome Sequencing Center for Infectious Disease"/>
            <person name="Wu L."/>
            <person name="Ma J."/>
        </authorList>
    </citation>
    <scope>NUCLEOTIDE SEQUENCE [LARGE SCALE GENOMIC DNA]</scope>
    <source>
        <strain evidence="2">JCM 31696</strain>
    </source>
</reference>
<dbReference type="InterPro" id="IPR046182">
    <property type="entry name" value="DUF6210"/>
</dbReference>
<evidence type="ECO:0000313" key="2">
    <source>
        <dbReference type="Proteomes" id="UP001597083"/>
    </source>
</evidence>
<dbReference type="EMBL" id="JBHTIR010003228">
    <property type="protein sequence ID" value="MFD0854874.1"/>
    <property type="molecule type" value="Genomic_DNA"/>
</dbReference>
<protein>
    <submittedName>
        <fullName evidence="1">DUF6210 family protein</fullName>
    </submittedName>
</protein>
<proteinExistence type="predicted"/>